<dbReference type="PANTHER" id="PTHR39166">
    <property type="entry name" value="BLL1166 PROTEIN"/>
    <property type="match status" value="1"/>
</dbReference>
<sequence length="186" mass="21113">MNKQKLKHLIHQVPELIETAEVCLEVGLPNFYIAGGAITQIIWNSIESKPLLAQVKDFDAVYFDSSNHANEDEFKNRICSRLSHGVVDVDVKNQAIIHERYSKKFGCSIQAYERVEQGIESWLSAFAIGFTLDSSGNIKLFSPYGLEDAFNMLIKPNKKAMTEANYNKMTAGYKARWHNVQVLPWS</sequence>
<gene>
    <name evidence="1" type="ORF">ACED38_19765</name>
</gene>
<dbReference type="RefSeq" id="WP_371731270.1">
    <property type="nucleotide sequence ID" value="NZ_JBGOOT010000086.1"/>
</dbReference>
<keyword evidence="2" id="KW-1185">Reference proteome</keyword>
<dbReference type="Proteomes" id="UP001569153">
    <property type="component" value="Unassembled WGS sequence"/>
</dbReference>
<dbReference type="Pfam" id="PF06042">
    <property type="entry name" value="NTP_transf_6"/>
    <property type="match status" value="1"/>
</dbReference>
<comment type="caution">
    <text evidence="1">The sequence shown here is derived from an EMBL/GenBank/DDBJ whole genome shotgun (WGS) entry which is preliminary data.</text>
</comment>
<name>A0ABV4MC14_9VIBR</name>
<reference evidence="1 2" key="1">
    <citation type="submission" date="2024-06" db="EMBL/GenBank/DDBJ databases">
        <authorList>
            <person name="Steensen K."/>
            <person name="Seneca J."/>
            <person name="Bartlau N."/>
            <person name="Yu A.X."/>
            <person name="Polz M.F."/>
        </authorList>
    </citation>
    <scope>NUCLEOTIDE SEQUENCE [LARGE SCALE GENOMIC DNA]</scope>
    <source>
        <strain evidence="1 2">FF146</strain>
    </source>
</reference>
<dbReference type="InterPro" id="IPR009267">
    <property type="entry name" value="NTP_transf_6"/>
</dbReference>
<protein>
    <submittedName>
        <fullName evidence="1">Nucleotidyltransferase family protein</fullName>
    </submittedName>
</protein>
<proteinExistence type="predicted"/>
<accession>A0ABV4MC14</accession>
<dbReference type="EMBL" id="JBGOOT010000086">
    <property type="protein sequence ID" value="MEZ8197088.1"/>
    <property type="molecule type" value="Genomic_DNA"/>
</dbReference>
<dbReference type="PANTHER" id="PTHR39166:SF1">
    <property type="entry name" value="BLL1166 PROTEIN"/>
    <property type="match status" value="1"/>
</dbReference>
<evidence type="ECO:0000313" key="2">
    <source>
        <dbReference type="Proteomes" id="UP001569153"/>
    </source>
</evidence>
<evidence type="ECO:0000313" key="1">
    <source>
        <dbReference type="EMBL" id="MEZ8197088.1"/>
    </source>
</evidence>
<organism evidence="1 2">
    <name type="scientific">Vibrio cortegadensis</name>
    <dbReference type="NCBI Taxonomy" id="1328770"/>
    <lineage>
        <taxon>Bacteria</taxon>
        <taxon>Pseudomonadati</taxon>
        <taxon>Pseudomonadota</taxon>
        <taxon>Gammaproteobacteria</taxon>
        <taxon>Vibrionales</taxon>
        <taxon>Vibrionaceae</taxon>
        <taxon>Vibrio</taxon>
    </lineage>
</organism>